<organism evidence="2 3">
    <name type="scientific">Stylonychia lemnae</name>
    <name type="common">Ciliate</name>
    <dbReference type="NCBI Taxonomy" id="5949"/>
    <lineage>
        <taxon>Eukaryota</taxon>
        <taxon>Sar</taxon>
        <taxon>Alveolata</taxon>
        <taxon>Ciliophora</taxon>
        <taxon>Intramacronucleata</taxon>
        <taxon>Spirotrichea</taxon>
        <taxon>Stichotrichia</taxon>
        <taxon>Sporadotrichida</taxon>
        <taxon>Oxytrichidae</taxon>
        <taxon>Stylonychinae</taxon>
        <taxon>Stylonychia</taxon>
    </lineage>
</organism>
<feature type="region of interest" description="Disordered" evidence="1">
    <location>
        <begin position="1217"/>
        <end position="1238"/>
    </location>
</feature>
<dbReference type="SUPFAM" id="SSF51126">
    <property type="entry name" value="Pectin lyase-like"/>
    <property type="match status" value="2"/>
</dbReference>
<sequence>MSDNFKLSENDPKLSYRGPIQNKNKQSLPQLPEFSMDIPKDDLSQTSNSEDEKLNVSNTYDLSASAMIRKKSYRFMSIIEQKSEDKKSLANGVQGIKNGQNKISVLQDINKDQLKSIQGSTKVQTGYNTHREIIQTANSKQPTALAQYTAINNKQKLSSNKNAINADKQVRGKMNNDNAVQQINKNQPQENLKQAIQFEKKSTKISNGFSNVLNNVDNSSIHQNNQANQQSEDEKNLLHMLGQKAPIQNKNDEIRLHNINRVSDIKKASHQTSRSNIIFKSFNDNNIFKGREAGQINQNEYGQQQFEVENEYFQDDKDILNDLKRDIDNVLLSSIDHSVATKMNQLQKKMKNENQFNQPNNKNLEHFFGDQYSDLTMRENYSGVDQSMKSFMSIVKKGDNKLNLSDFKLKQSDKSFVDQLGKHIQKLIDNASKGDIIELPAQTIRVNSLYISKPITLIGKPGTVIEVCGGSIFVDFNPNSSQNNMSQSINHILMQQSKDTSISLKRNEVAIIQEVQITFNRNKAAEDAQQQKLEVKVSTGIILKNRNPSSINQNTHIQDKYEGASNVSYDSFLNKKNHGFLSCFIVENDSFLEITDCHIMSVKDELQIIKEKEQFVQAKLAGQSMNLVEQNDIEDCCFAMNLSSIIPQQRVGGKPELELQSEFVGVISLNSCTISDFHNGIIGGYNSIVNLDKSSIINVRGTAIRMIHPRIFKMSSSVIQKCEEDAIDIKLLSPTVSRDSKVQDQEQRQLTYQRKILIQANRIISTKNYSINIVQMTQDVYKEQKYMTLMLNENASNRNSTNFCQTQHVNALLKIYNNKIYGASKDQVQLKQLKIKNIEINKNDILKNTGHGIHLIDVFPYLGDPKRALIRNNQISEIKNGHGLFIENSSCHIDHNLIAKNNQDGIFITTNTNILNQQINTNNQQLSTIPSYVIISNTKSAENSGCGLAVSDFEGYVEVIESSFKFNESNGVSLQQLMNHNSLTTSQNMAETSNNHENIVNNLQQSSSNQDQKMLLALVNSKKKQNKNIFKNTSVLIYRSELWGNKGDGIKLKFIKSHLLNCKIRQNVAGAISMEGTLTESLTNIYADSQRTGDIKGKIYGDIGLLYPKIMIQDEIEQLLENLRKNILANLTSKYDFIVLDTQASGKNNVSGNTFKGCLGFGGGGNNSSREHNNSNTRQQNQNSQDQFMNEYYQTNSKGSGDNINKCLFCKTKTSSRPQSREGIAPMQLSSQKINSRV</sequence>
<name>A0A077ZZB8_STYLE</name>
<proteinExistence type="predicted"/>
<gene>
    <name evidence="2" type="primary">Contig2431.g95</name>
    <name evidence="2" type="ORF">STYLEM_3916</name>
</gene>
<protein>
    <recommendedName>
        <fullName evidence="4">Right handed beta helix domain-containing protein</fullName>
    </recommendedName>
</protein>
<feature type="region of interest" description="Disordered" evidence="1">
    <location>
        <begin position="1"/>
        <end position="54"/>
    </location>
</feature>
<dbReference type="Gene3D" id="2.160.20.10">
    <property type="entry name" value="Single-stranded right-handed beta-helix, Pectin lyase-like"/>
    <property type="match status" value="1"/>
</dbReference>
<dbReference type="InterPro" id="IPR012334">
    <property type="entry name" value="Pectin_lyas_fold"/>
</dbReference>
<evidence type="ECO:0000256" key="1">
    <source>
        <dbReference type="SAM" id="MobiDB-lite"/>
    </source>
</evidence>
<dbReference type="AlphaFoldDB" id="A0A077ZZB8"/>
<keyword evidence="3" id="KW-1185">Reference proteome</keyword>
<feature type="compositionally biased region" description="Basic and acidic residues" evidence="1">
    <location>
        <begin position="1"/>
        <end position="14"/>
    </location>
</feature>
<dbReference type="InterPro" id="IPR006626">
    <property type="entry name" value="PbH1"/>
</dbReference>
<reference evidence="2 3" key="1">
    <citation type="submission" date="2014-06" db="EMBL/GenBank/DDBJ databases">
        <authorList>
            <person name="Swart Estienne"/>
        </authorList>
    </citation>
    <scope>NUCLEOTIDE SEQUENCE [LARGE SCALE GENOMIC DNA]</scope>
    <source>
        <strain evidence="2 3">130c</strain>
    </source>
</reference>
<accession>A0A077ZZB8</accession>
<dbReference type="EMBL" id="CCKQ01003790">
    <property type="protein sequence ID" value="CDW74932.1"/>
    <property type="molecule type" value="Genomic_DNA"/>
</dbReference>
<feature type="compositionally biased region" description="Polar residues" evidence="1">
    <location>
        <begin position="1228"/>
        <end position="1238"/>
    </location>
</feature>
<dbReference type="InParanoid" id="A0A077ZZB8"/>
<dbReference type="Proteomes" id="UP000039865">
    <property type="component" value="Unassembled WGS sequence"/>
</dbReference>
<dbReference type="InterPro" id="IPR011050">
    <property type="entry name" value="Pectin_lyase_fold/virulence"/>
</dbReference>
<evidence type="ECO:0000313" key="2">
    <source>
        <dbReference type="EMBL" id="CDW74932.1"/>
    </source>
</evidence>
<evidence type="ECO:0008006" key="4">
    <source>
        <dbReference type="Google" id="ProtNLM"/>
    </source>
</evidence>
<evidence type="ECO:0000313" key="3">
    <source>
        <dbReference type="Proteomes" id="UP000039865"/>
    </source>
</evidence>
<dbReference type="SMART" id="SM00710">
    <property type="entry name" value="PbH1"/>
    <property type="match status" value="7"/>
</dbReference>